<feature type="region of interest" description="Disordered" evidence="1">
    <location>
        <begin position="250"/>
        <end position="287"/>
    </location>
</feature>
<protein>
    <submittedName>
        <fullName evidence="2">Uncharacterized protein</fullName>
    </submittedName>
</protein>
<organism evidence="2 3">
    <name type="scientific">Streptomyces litchfieldiae</name>
    <dbReference type="NCBI Taxonomy" id="3075543"/>
    <lineage>
        <taxon>Bacteria</taxon>
        <taxon>Bacillati</taxon>
        <taxon>Actinomycetota</taxon>
        <taxon>Actinomycetes</taxon>
        <taxon>Kitasatosporales</taxon>
        <taxon>Streptomycetaceae</taxon>
        <taxon>Streptomyces</taxon>
    </lineage>
</organism>
<sequence>MTVGQMRFGTGNDAGADGTGLVSGNSRTTLYAENSGDPGLETPAYAVAARGRGIAIRGHGVEAGVTGSSPKLGVAGEGFCGVGGLTEHDDQAAAAVYGAALKGNANGVVGEADDGPNAFAVWGKSESGYAGYFSGRVNVTENLTVAAGGFRIDHPLDPQQRYLRHSFVHSPEWLNVYSGRVVTDAEGSAVVELPGYFEALNKDIRYQLTVIGGFAQAVVAEEVRDNRFTVATDRPGVTVCWQVTGVRQDPYSLSEGPRAPETDKPEGEGNTFLHPHEHGFPPEAGRDHWRVEAFREQRFRLRVGRPPEPPA</sequence>
<evidence type="ECO:0000256" key="1">
    <source>
        <dbReference type="SAM" id="MobiDB-lite"/>
    </source>
</evidence>
<reference evidence="3" key="1">
    <citation type="submission" date="2023-07" db="EMBL/GenBank/DDBJ databases">
        <title>30 novel species of actinomycetes from the DSMZ collection.</title>
        <authorList>
            <person name="Nouioui I."/>
        </authorList>
    </citation>
    <scope>NUCLEOTIDE SEQUENCE [LARGE SCALE GENOMIC DNA]</scope>
    <source>
        <strain evidence="3">DSM 44938</strain>
    </source>
</reference>
<feature type="compositionally biased region" description="Basic and acidic residues" evidence="1">
    <location>
        <begin position="258"/>
        <end position="267"/>
    </location>
</feature>
<evidence type="ECO:0000313" key="2">
    <source>
        <dbReference type="EMBL" id="MDT0344508.1"/>
    </source>
</evidence>
<feature type="region of interest" description="Disordered" evidence="1">
    <location>
        <begin position="1"/>
        <end position="20"/>
    </location>
</feature>
<accession>A0ABU2MS89</accession>
<keyword evidence="3" id="KW-1185">Reference proteome</keyword>
<comment type="caution">
    <text evidence="2">The sequence shown here is derived from an EMBL/GenBank/DDBJ whole genome shotgun (WGS) entry which is preliminary data.</text>
</comment>
<name>A0ABU2MS89_9ACTN</name>
<dbReference type="RefSeq" id="WP_311705640.1">
    <property type="nucleotide sequence ID" value="NZ_JAVREL010000010.1"/>
</dbReference>
<dbReference type="EMBL" id="JAVREL010000010">
    <property type="protein sequence ID" value="MDT0344508.1"/>
    <property type="molecule type" value="Genomic_DNA"/>
</dbReference>
<proteinExistence type="predicted"/>
<gene>
    <name evidence="2" type="ORF">RM590_18090</name>
</gene>
<feature type="compositionally biased region" description="Low complexity" evidence="1">
    <location>
        <begin position="9"/>
        <end position="20"/>
    </location>
</feature>
<dbReference type="Proteomes" id="UP001183246">
    <property type="component" value="Unassembled WGS sequence"/>
</dbReference>
<evidence type="ECO:0000313" key="3">
    <source>
        <dbReference type="Proteomes" id="UP001183246"/>
    </source>
</evidence>
<feature type="compositionally biased region" description="Basic and acidic residues" evidence="1">
    <location>
        <begin position="274"/>
        <end position="287"/>
    </location>
</feature>